<proteinExistence type="predicted"/>
<evidence type="ECO:0000313" key="3">
    <source>
        <dbReference type="Proteomes" id="UP000225740"/>
    </source>
</evidence>
<evidence type="ECO:0000313" key="2">
    <source>
        <dbReference type="EMBL" id="PHQ31846.1"/>
    </source>
</evidence>
<reference evidence="2 3" key="1">
    <citation type="submission" date="2017-06" db="EMBL/GenBank/DDBJ databases">
        <title>Description of Rhodopirellula bahusiensis sp. nov.</title>
        <authorList>
            <person name="Kizina J."/>
            <person name="Harder J."/>
        </authorList>
    </citation>
    <scope>NUCLEOTIDE SEQUENCE [LARGE SCALE GENOMIC DNA]</scope>
    <source>
        <strain evidence="2 3">SWK21</strain>
    </source>
</reference>
<gene>
    <name evidence="2" type="ORF">CEE69_28645</name>
</gene>
<sequence>MAYNGRFLRHRPKRSERCLNYERLYQGHGPLPKSQGVPEGPQRKNHVIRPGHYDCGRVQSRNASTKTAKNG</sequence>
<feature type="compositionally biased region" description="Polar residues" evidence="1">
    <location>
        <begin position="59"/>
        <end position="71"/>
    </location>
</feature>
<evidence type="ECO:0000256" key="1">
    <source>
        <dbReference type="SAM" id="MobiDB-lite"/>
    </source>
</evidence>
<organism evidence="2 3">
    <name type="scientific">Rhodopirellula bahusiensis</name>
    <dbReference type="NCBI Taxonomy" id="2014065"/>
    <lineage>
        <taxon>Bacteria</taxon>
        <taxon>Pseudomonadati</taxon>
        <taxon>Planctomycetota</taxon>
        <taxon>Planctomycetia</taxon>
        <taxon>Pirellulales</taxon>
        <taxon>Pirellulaceae</taxon>
        <taxon>Rhodopirellula</taxon>
    </lineage>
</organism>
<accession>A0A2G1VYH6</accession>
<feature type="region of interest" description="Disordered" evidence="1">
    <location>
        <begin position="27"/>
        <end position="71"/>
    </location>
</feature>
<dbReference type="EMBL" id="NIZW01000037">
    <property type="protein sequence ID" value="PHQ31846.1"/>
    <property type="molecule type" value="Genomic_DNA"/>
</dbReference>
<keyword evidence="3" id="KW-1185">Reference proteome</keyword>
<name>A0A2G1VYH6_9BACT</name>
<dbReference type="Proteomes" id="UP000225740">
    <property type="component" value="Unassembled WGS sequence"/>
</dbReference>
<comment type="caution">
    <text evidence="2">The sequence shown here is derived from an EMBL/GenBank/DDBJ whole genome shotgun (WGS) entry which is preliminary data.</text>
</comment>
<protein>
    <submittedName>
        <fullName evidence="2">Uncharacterized protein</fullName>
    </submittedName>
</protein>
<dbReference type="AlphaFoldDB" id="A0A2G1VYH6"/>